<dbReference type="Proteomes" id="UP000066487">
    <property type="component" value="Chromosome"/>
</dbReference>
<dbReference type="OrthoDB" id="6994435at2"/>
<dbReference type="PROSITE" id="PS51257">
    <property type="entry name" value="PROKAR_LIPOPROTEIN"/>
    <property type="match status" value="1"/>
</dbReference>
<proteinExistence type="predicted"/>
<evidence type="ECO:0000313" key="1">
    <source>
        <dbReference type="EMBL" id="ALI04559.1"/>
    </source>
</evidence>
<organism evidence="1 2">
    <name type="scientific">Pseudomonas fluorescens</name>
    <dbReference type="NCBI Taxonomy" id="294"/>
    <lineage>
        <taxon>Bacteria</taxon>
        <taxon>Pseudomonadati</taxon>
        <taxon>Pseudomonadota</taxon>
        <taxon>Gammaproteobacteria</taxon>
        <taxon>Pseudomonadales</taxon>
        <taxon>Pseudomonadaceae</taxon>
        <taxon>Pseudomonas</taxon>
    </lineage>
</organism>
<evidence type="ECO:0008006" key="3">
    <source>
        <dbReference type="Google" id="ProtNLM"/>
    </source>
</evidence>
<reference evidence="2" key="1">
    <citation type="submission" date="2015-09" db="EMBL/GenBank/DDBJ databases">
        <title>Whole genome sequence of Pseudomonas fluorescens FW300-N2E3.</title>
        <authorList>
            <person name="Ray J."/>
            <person name="Melnyk R."/>
            <person name="Deutschbauer A."/>
        </authorList>
    </citation>
    <scope>NUCLEOTIDE SEQUENCE [LARGE SCALE GENOMIC DNA]</scope>
    <source>
        <strain evidence="2">FW300-N2E3</strain>
    </source>
</reference>
<sequence>MKRGRICSALIATTFLFLQGCESKEDHVFQIVRCGAAGAIDGYSDPSLATRTGQAIAQYKQEHGLKMSFAELTVLTDKAQKEIMGVPGSPLQDWVDRAKKITESEFCKKNFG</sequence>
<dbReference type="RefSeq" id="WP_054597759.1">
    <property type="nucleotide sequence ID" value="NZ_CP012830.1"/>
</dbReference>
<name>A0A0N9WMH4_PSEFL</name>
<reference evidence="1 2" key="2">
    <citation type="journal article" date="2018" name="Nature">
        <title>Mutant phenotypes for thousands of bacterial genes of unknown function.</title>
        <authorList>
            <person name="Price M.N."/>
            <person name="Wetmore K.M."/>
            <person name="Waters R.J."/>
            <person name="Callaghan M."/>
            <person name="Ray J."/>
            <person name="Liu H."/>
            <person name="Kuehl J.V."/>
            <person name="Melnyk R.A."/>
            <person name="Lamson J.S."/>
            <person name="Suh Y."/>
            <person name="Carlson H.K."/>
            <person name="Esquivel Z."/>
            <person name="Sadeeshkumar H."/>
            <person name="Chakraborty R."/>
            <person name="Zane G.M."/>
            <person name="Rubin B.E."/>
            <person name="Wall J.D."/>
            <person name="Visel A."/>
            <person name="Bristow J."/>
            <person name="Blow M.J."/>
            <person name="Arkin A.P."/>
            <person name="Deutschbauer A.M."/>
        </authorList>
    </citation>
    <scope>NUCLEOTIDE SEQUENCE [LARGE SCALE GENOMIC DNA]</scope>
    <source>
        <strain evidence="1 2">FW300-N2E3</strain>
    </source>
</reference>
<dbReference type="AlphaFoldDB" id="A0A0N9WMH4"/>
<dbReference type="EMBL" id="CP012830">
    <property type="protein sequence ID" value="ALI04559.1"/>
    <property type="molecule type" value="Genomic_DNA"/>
</dbReference>
<gene>
    <name evidence="1" type="ORF">AO353_27185</name>
</gene>
<accession>A0A0N9WMH4</accession>
<protein>
    <recommendedName>
        <fullName evidence="3">Lipoprotein</fullName>
    </recommendedName>
</protein>
<evidence type="ECO:0000313" key="2">
    <source>
        <dbReference type="Proteomes" id="UP000066487"/>
    </source>
</evidence>